<feature type="chain" id="PRO_5002665127" evidence="1">
    <location>
        <begin position="23"/>
        <end position="38"/>
    </location>
</feature>
<dbReference type="Proteomes" id="UP000004358">
    <property type="component" value="Unassembled WGS sequence"/>
</dbReference>
<dbReference type="AlphaFoldDB" id="A3ZU10"/>
<proteinExistence type="predicted"/>
<dbReference type="STRING" id="314230.DSM3645_05600"/>
<sequence length="38" mass="4213">MLRMLGIFAVLALAALPFVAKAQQQSQTPPPFRRQTSK</sequence>
<accession>A3ZU10</accession>
<dbReference type="EMBL" id="AANZ01000011">
    <property type="protein sequence ID" value="EAQ80072.1"/>
    <property type="molecule type" value="Genomic_DNA"/>
</dbReference>
<gene>
    <name evidence="2" type="ORF">DSM3645_05600</name>
</gene>
<comment type="caution">
    <text evidence="2">The sequence shown here is derived from an EMBL/GenBank/DDBJ whole genome shotgun (WGS) entry which is preliminary data.</text>
</comment>
<reference evidence="2 3" key="1">
    <citation type="submission" date="2006-02" db="EMBL/GenBank/DDBJ databases">
        <authorList>
            <person name="Amann R."/>
            <person name="Ferriera S."/>
            <person name="Johnson J."/>
            <person name="Kravitz S."/>
            <person name="Halpern A."/>
            <person name="Remington K."/>
            <person name="Beeson K."/>
            <person name="Tran B."/>
            <person name="Rogers Y.-H."/>
            <person name="Friedman R."/>
            <person name="Venter J.C."/>
        </authorList>
    </citation>
    <scope>NUCLEOTIDE SEQUENCE [LARGE SCALE GENOMIC DNA]</scope>
    <source>
        <strain evidence="2 3">DSM 3645</strain>
    </source>
</reference>
<name>A3ZU10_9BACT</name>
<feature type="signal peptide" evidence="1">
    <location>
        <begin position="1"/>
        <end position="22"/>
    </location>
</feature>
<dbReference type="HOGENOM" id="CLU_3325125_0_0_0"/>
<keyword evidence="1" id="KW-0732">Signal</keyword>
<evidence type="ECO:0000256" key="1">
    <source>
        <dbReference type="SAM" id="SignalP"/>
    </source>
</evidence>
<evidence type="ECO:0000313" key="2">
    <source>
        <dbReference type="EMBL" id="EAQ80072.1"/>
    </source>
</evidence>
<protein>
    <submittedName>
        <fullName evidence="2">Uncharacterized protein</fullName>
    </submittedName>
</protein>
<organism evidence="2 3">
    <name type="scientific">Blastopirellula marina DSM 3645</name>
    <dbReference type="NCBI Taxonomy" id="314230"/>
    <lineage>
        <taxon>Bacteria</taxon>
        <taxon>Pseudomonadati</taxon>
        <taxon>Planctomycetota</taxon>
        <taxon>Planctomycetia</taxon>
        <taxon>Pirellulales</taxon>
        <taxon>Pirellulaceae</taxon>
        <taxon>Blastopirellula</taxon>
    </lineage>
</organism>
<evidence type="ECO:0000313" key="3">
    <source>
        <dbReference type="Proteomes" id="UP000004358"/>
    </source>
</evidence>